<evidence type="ECO:0000313" key="4">
    <source>
        <dbReference type="EMBL" id="VDC49471.1"/>
    </source>
</evidence>
<protein>
    <submittedName>
        <fullName evidence="4">Uncharacterized protein</fullName>
    </submittedName>
</protein>
<evidence type="ECO:0000313" key="5">
    <source>
        <dbReference type="Proteomes" id="UP000289220"/>
    </source>
</evidence>
<dbReference type="Proteomes" id="UP000289220">
    <property type="component" value="Unassembled WGS sequence"/>
</dbReference>
<evidence type="ECO:0000256" key="1">
    <source>
        <dbReference type="SAM" id="MobiDB-lite"/>
    </source>
</evidence>
<reference evidence="2 7" key="3">
    <citation type="submission" date="2020-08" db="EMBL/GenBank/DDBJ databases">
        <title>Genomic Encyclopedia of Type Strains, Phase IV (KMG-IV): sequencing the most valuable type-strain genomes for metagenomic binning, comparative biology and taxonomic classification.</title>
        <authorList>
            <person name="Goeker M."/>
        </authorList>
    </citation>
    <scope>NUCLEOTIDE SEQUENCE [LARGE SCALE GENOMIC DNA]</scope>
    <source>
        <strain evidence="2 7">DSM 14878</strain>
    </source>
</reference>
<evidence type="ECO:0000313" key="6">
    <source>
        <dbReference type="Proteomes" id="UP000501325"/>
    </source>
</evidence>
<dbReference type="Proteomes" id="UP000501325">
    <property type="component" value="Chromosome"/>
</dbReference>
<dbReference type="Proteomes" id="UP000532936">
    <property type="component" value="Unassembled WGS sequence"/>
</dbReference>
<gene>
    <name evidence="4" type="ORF">BREV_BREV_03594</name>
    <name evidence="2" type="ORF">GGR11_003197</name>
    <name evidence="3" type="ORF">GYM46_05830</name>
</gene>
<reference evidence="3 6" key="2">
    <citation type="submission" date="2020-01" db="EMBL/GenBank/DDBJ databases">
        <authorList>
            <person name="Wang S."/>
        </authorList>
    </citation>
    <scope>NUCLEOTIDE SEQUENCE [LARGE SCALE GENOMIC DNA]</scope>
    <source>
        <strain evidence="3 6">D151-2-6</strain>
    </source>
</reference>
<proteinExistence type="predicted"/>
<dbReference type="EMBL" id="CP048751">
    <property type="protein sequence ID" value="QIH72509.1"/>
    <property type="molecule type" value="Genomic_DNA"/>
</dbReference>
<evidence type="ECO:0000313" key="3">
    <source>
        <dbReference type="EMBL" id="QIH72509.1"/>
    </source>
</evidence>
<evidence type="ECO:0000313" key="2">
    <source>
        <dbReference type="EMBL" id="MBB3873631.1"/>
    </source>
</evidence>
<dbReference type="AlphaFoldDB" id="A0A6G7EGK1"/>
<feature type="region of interest" description="Disordered" evidence="1">
    <location>
        <begin position="29"/>
        <end position="61"/>
    </location>
</feature>
<dbReference type="KEGG" id="bmed:GYM46_05830"/>
<dbReference type="EMBL" id="UXHF01000196">
    <property type="protein sequence ID" value="VDC49471.1"/>
    <property type="molecule type" value="Genomic_DNA"/>
</dbReference>
<dbReference type="EMBL" id="JACIDA010000004">
    <property type="protein sequence ID" value="MBB3873631.1"/>
    <property type="molecule type" value="Genomic_DNA"/>
</dbReference>
<keyword evidence="5" id="KW-1185">Reference proteome</keyword>
<organism evidence="4 5">
    <name type="scientific">Brevundimonas mediterranea</name>
    <dbReference type="NCBI Taxonomy" id="74329"/>
    <lineage>
        <taxon>Bacteria</taxon>
        <taxon>Pseudomonadati</taxon>
        <taxon>Pseudomonadota</taxon>
        <taxon>Alphaproteobacteria</taxon>
        <taxon>Caulobacterales</taxon>
        <taxon>Caulobacteraceae</taxon>
        <taxon>Brevundimonas</taxon>
    </lineage>
</organism>
<dbReference type="RefSeq" id="WP_008258864.1">
    <property type="nucleotide sequence ID" value="NZ_CP048751.1"/>
</dbReference>
<reference evidence="4 5" key="1">
    <citation type="submission" date="2018-11" db="EMBL/GenBank/DDBJ databases">
        <authorList>
            <person name="Peiro R."/>
            <person name="Begona"/>
            <person name="Cbmso G."/>
            <person name="Lopez M."/>
            <person name="Gonzalez S."/>
            <person name="Sacristan E."/>
            <person name="Castillo E."/>
        </authorList>
    </citation>
    <scope>NUCLEOTIDE SEQUENCE [LARGE SCALE GENOMIC DNA]</scope>
    <source>
        <strain evidence="4">Brev_genome</strain>
    </source>
</reference>
<evidence type="ECO:0000313" key="7">
    <source>
        <dbReference type="Proteomes" id="UP000532936"/>
    </source>
</evidence>
<accession>A0A6G7EGK1</accession>
<name>A0A6G7EGK1_9CAUL</name>
<sequence>MSDEDTPIPADDIPGETPVQRALRLKKAALDARPQAPRGGRFQREQNARIAAGKSRPWMSK</sequence>